<evidence type="ECO:0000313" key="7">
    <source>
        <dbReference type="Proteomes" id="UP000076609"/>
    </source>
</evidence>
<dbReference type="Gene3D" id="1.10.10.10">
    <property type="entry name" value="Winged helix-like DNA-binding domain superfamily/Winged helix DNA-binding domain"/>
    <property type="match status" value="1"/>
</dbReference>
<reference evidence="7" key="1">
    <citation type="submission" date="2016-01" db="EMBL/GenBank/DDBJ databases">
        <title>Draft genome of Chromobacterium sp. F49.</title>
        <authorList>
            <person name="Hong K.W."/>
        </authorList>
    </citation>
    <scope>NUCLEOTIDE SEQUENCE [LARGE SCALE GENOMIC DNA]</scope>
    <source>
        <strain evidence="7">CN3</strain>
    </source>
</reference>
<protein>
    <recommendedName>
        <fullName evidence="3">Regulatory protein RecX</fullName>
    </recommendedName>
</protein>
<evidence type="ECO:0000256" key="1">
    <source>
        <dbReference type="ARBA" id="ARBA00004496"/>
    </source>
</evidence>
<dbReference type="EMBL" id="LQQO01000045">
    <property type="protein sequence ID" value="KZE10930.1"/>
    <property type="molecule type" value="Genomic_DNA"/>
</dbReference>
<sequence length="175" mass="19643">MSRDPRRPLPPLDQPALERAALRYVERYATTRAKLVAYLHRKLRERGREGEIDVDALADRMAELRYVDDRAFAEARVASMTRRGLGARRVRDALRQAGVGEEETSEFHDTLEEGAEGAALAFARRKRIGPFATVPVERDRREKQIAAMVRAGHAPALARRIVGLPASDDDADWDG</sequence>
<evidence type="ECO:0000256" key="2">
    <source>
        <dbReference type="ARBA" id="ARBA00009695"/>
    </source>
</evidence>
<feature type="domain" description="RecX second three-helical" evidence="5">
    <location>
        <begin position="68"/>
        <end position="102"/>
    </location>
</feature>
<dbReference type="Pfam" id="PF02631">
    <property type="entry name" value="RecX_HTH2"/>
    <property type="match status" value="1"/>
</dbReference>
<comment type="subcellular location">
    <subcellularLocation>
        <location evidence="1">Cytoplasm</location>
    </subcellularLocation>
</comment>
<keyword evidence="7" id="KW-1185">Reference proteome</keyword>
<evidence type="ECO:0000313" key="6">
    <source>
        <dbReference type="EMBL" id="KZE10930.1"/>
    </source>
</evidence>
<gene>
    <name evidence="6" type="ORF">AVT10_06150</name>
</gene>
<organism evidence="6 7">
    <name type="scientific">Sphingomonas hankookensis</name>
    <dbReference type="NCBI Taxonomy" id="563996"/>
    <lineage>
        <taxon>Bacteria</taxon>
        <taxon>Pseudomonadati</taxon>
        <taxon>Pseudomonadota</taxon>
        <taxon>Alphaproteobacteria</taxon>
        <taxon>Sphingomonadales</taxon>
        <taxon>Sphingomonadaceae</taxon>
        <taxon>Sphingomonas</taxon>
    </lineage>
</organism>
<evidence type="ECO:0000256" key="4">
    <source>
        <dbReference type="ARBA" id="ARBA00022490"/>
    </source>
</evidence>
<comment type="caution">
    <text evidence="6">The sequence shown here is derived from an EMBL/GenBank/DDBJ whole genome shotgun (WGS) entry which is preliminary data.</text>
</comment>
<keyword evidence="4" id="KW-0963">Cytoplasm</keyword>
<dbReference type="RefSeq" id="WP_066693170.1">
    <property type="nucleotide sequence ID" value="NZ_LQQO01000045.1"/>
</dbReference>
<accession>A0ABR5Y9Z4</accession>
<evidence type="ECO:0000259" key="5">
    <source>
        <dbReference type="Pfam" id="PF02631"/>
    </source>
</evidence>
<evidence type="ECO:0000256" key="3">
    <source>
        <dbReference type="ARBA" id="ARBA00018111"/>
    </source>
</evidence>
<comment type="similarity">
    <text evidence="2">Belongs to the RecX family.</text>
</comment>
<dbReference type="InterPro" id="IPR053924">
    <property type="entry name" value="RecX_HTH_2nd"/>
</dbReference>
<proteinExistence type="inferred from homology"/>
<dbReference type="Proteomes" id="UP000076609">
    <property type="component" value="Unassembled WGS sequence"/>
</dbReference>
<dbReference type="InterPro" id="IPR036388">
    <property type="entry name" value="WH-like_DNA-bd_sf"/>
</dbReference>
<name>A0ABR5Y9Z4_9SPHN</name>